<name>A0ABP8M0Y5_9BACT</name>
<dbReference type="RefSeq" id="WP_345029202.1">
    <property type="nucleotide sequence ID" value="NZ_BAABEY010000024.1"/>
</dbReference>
<organism evidence="2 3">
    <name type="scientific">Ravibacter arvi</name>
    <dbReference type="NCBI Taxonomy" id="2051041"/>
    <lineage>
        <taxon>Bacteria</taxon>
        <taxon>Pseudomonadati</taxon>
        <taxon>Bacteroidota</taxon>
        <taxon>Cytophagia</taxon>
        <taxon>Cytophagales</taxon>
        <taxon>Spirosomataceae</taxon>
        <taxon>Ravibacter</taxon>
    </lineage>
</organism>
<evidence type="ECO:0000256" key="1">
    <source>
        <dbReference type="ARBA" id="ARBA00010554"/>
    </source>
</evidence>
<proteinExistence type="inferred from homology"/>
<comment type="similarity">
    <text evidence="1">Belongs to the UPF0166 family.</text>
</comment>
<keyword evidence="3" id="KW-1185">Reference proteome</keyword>
<dbReference type="Gene3D" id="3.30.70.120">
    <property type="match status" value="1"/>
</dbReference>
<reference evidence="3" key="1">
    <citation type="journal article" date="2019" name="Int. J. Syst. Evol. Microbiol.">
        <title>The Global Catalogue of Microorganisms (GCM) 10K type strain sequencing project: providing services to taxonomists for standard genome sequencing and annotation.</title>
        <authorList>
            <consortium name="The Broad Institute Genomics Platform"/>
            <consortium name="The Broad Institute Genome Sequencing Center for Infectious Disease"/>
            <person name="Wu L."/>
            <person name="Ma J."/>
        </authorList>
    </citation>
    <scope>NUCLEOTIDE SEQUENCE [LARGE SCALE GENOMIC DNA]</scope>
    <source>
        <strain evidence="3">JCM 31920</strain>
    </source>
</reference>
<evidence type="ECO:0000313" key="3">
    <source>
        <dbReference type="Proteomes" id="UP001501508"/>
    </source>
</evidence>
<dbReference type="Pfam" id="PF02641">
    <property type="entry name" value="DUF190"/>
    <property type="match status" value="1"/>
</dbReference>
<dbReference type="InterPro" id="IPR003793">
    <property type="entry name" value="UPF0166"/>
</dbReference>
<protein>
    <recommendedName>
        <fullName evidence="4">DUF190 domain-containing protein</fullName>
    </recommendedName>
</protein>
<dbReference type="InterPro" id="IPR011322">
    <property type="entry name" value="N-reg_PII-like_a/b"/>
</dbReference>
<dbReference type="SUPFAM" id="SSF54913">
    <property type="entry name" value="GlnB-like"/>
    <property type="match status" value="1"/>
</dbReference>
<evidence type="ECO:0008006" key="4">
    <source>
        <dbReference type="Google" id="ProtNLM"/>
    </source>
</evidence>
<gene>
    <name evidence="2" type="ORF">GCM10023091_23280</name>
</gene>
<dbReference type="InterPro" id="IPR015867">
    <property type="entry name" value="N-reg_PII/ATP_PRibTrfase_C"/>
</dbReference>
<accession>A0ABP8M0Y5</accession>
<sequence length="99" mass="11321">MLQAQIYFDKDELKGNRSLHQFIMELLLENGIAGATSFSGDTGFGRHHSLKQPGQYFSFDGVPMLITFIDKEKKVKEALTDLRTQYRGGFIVTHPVEQW</sequence>
<comment type="caution">
    <text evidence="2">The sequence shown here is derived from an EMBL/GenBank/DDBJ whole genome shotgun (WGS) entry which is preliminary data.</text>
</comment>
<evidence type="ECO:0000313" key="2">
    <source>
        <dbReference type="EMBL" id="GAA4440118.1"/>
    </source>
</evidence>
<dbReference type="EMBL" id="BAABEY010000024">
    <property type="protein sequence ID" value="GAA4440118.1"/>
    <property type="molecule type" value="Genomic_DNA"/>
</dbReference>
<dbReference type="Proteomes" id="UP001501508">
    <property type="component" value="Unassembled WGS sequence"/>
</dbReference>